<proteinExistence type="inferred from homology"/>
<evidence type="ECO:0000259" key="4">
    <source>
        <dbReference type="Pfam" id="PF13458"/>
    </source>
</evidence>
<name>A0A1I7FMU3_9BACT</name>
<dbReference type="Pfam" id="PF13458">
    <property type="entry name" value="Peripla_BP_6"/>
    <property type="match status" value="1"/>
</dbReference>
<sequence length="568" mass="63770">MKNRFWNYAATLAVAGMLALPAQAQTQDPATAYSNAKVLLQQQRYDLAMAELLPLTDGNSGYAPEASYFYALAALKGNKPDEAYKMLLQLQNQHASWAGMADADYLLANVLFEQGEYERALSKLQELQGSALATDAEGLKRYYLTRVTDRAKYEQLLRRFGSDKTVAQVYADKLIGGWYRPQDRQSLERLVQQHNLDRSRYLSKNALSSAGFEVAVLLPFQLNQDYAQTARNSKNKFVTDMYAGMRMAQDTLKKQGINVKLFAYDTSADTMGVKRILSQPELQQMDLIIGPIYKSAAMVAGRFAAKNNINVVNPLSQSLDVADGNSNIFLFESSIATQARQAATYAYQNFSPKTALILFENAKDDTTFAYHYRQQFQKLGGKVVGYRKFSPNQAAATASLFRGLNLQDVGHMAVFSDKMTAAVNATSLLQSKAQKLPLVTYDKWLDINQISLSQLDNLEVYFVSPKYINKETPANKWFQQAYTSKYNLPPSQYAYTGFEMLYYFGRMLQEYGPQFNQQLSAAGVQPGLIFTGIGYTNPNQRGQLQPDNQYVPITKLENLQLSVVNPVF</sequence>
<protein>
    <submittedName>
        <fullName evidence="5">Amino acid/amide ABC transporter substrate-binding protein, HAAT family</fullName>
    </submittedName>
</protein>
<dbReference type="SUPFAM" id="SSF48452">
    <property type="entry name" value="TPR-like"/>
    <property type="match status" value="1"/>
</dbReference>
<dbReference type="PANTHER" id="PTHR30483:SF6">
    <property type="entry name" value="PERIPLASMIC BINDING PROTEIN OF ABC TRANSPORTER FOR NATURAL AMINO ACIDS"/>
    <property type="match status" value="1"/>
</dbReference>
<dbReference type="InterPro" id="IPR028081">
    <property type="entry name" value="Leu-bd"/>
</dbReference>
<feature type="domain" description="Leucine-binding protein" evidence="4">
    <location>
        <begin position="240"/>
        <end position="522"/>
    </location>
</feature>
<dbReference type="AlphaFoldDB" id="A0A1I7FMU3"/>
<reference evidence="6" key="1">
    <citation type="submission" date="2016-10" db="EMBL/GenBank/DDBJ databases">
        <authorList>
            <person name="Varghese N."/>
        </authorList>
    </citation>
    <scope>NUCLEOTIDE SEQUENCE [LARGE SCALE GENOMIC DNA]</scope>
    <source>
        <strain evidence="6">DSM 18820</strain>
    </source>
</reference>
<evidence type="ECO:0000256" key="1">
    <source>
        <dbReference type="ARBA" id="ARBA00010062"/>
    </source>
</evidence>
<dbReference type="InterPro" id="IPR051010">
    <property type="entry name" value="BCAA_transport"/>
</dbReference>
<organism evidence="5 6">
    <name type="scientific">Pontibacter akesuensis</name>
    <dbReference type="NCBI Taxonomy" id="388950"/>
    <lineage>
        <taxon>Bacteria</taxon>
        <taxon>Pseudomonadati</taxon>
        <taxon>Bacteroidota</taxon>
        <taxon>Cytophagia</taxon>
        <taxon>Cytophagales</taxon>
        <taxon>Hymenobacteraceae</taxon>
        <taxon>Pontibacter</taxon>
    </lineage>
</organism>
<evidence type="ECO:0000256" key="2">
    <source>
        <dbReference type="ARBA" id="ARBA00022729"/>
    </source>
</evidence>
<dbReference type="Gene3D" id="3.40.50.2300">
    <property type="match status" value="2"/>
</dbReference>
<dbReference type="STRING" id="388950.GCA_001611675_03456"/>
<evidence type="ECO:0000256" key="3">
    <source>
        <dbReference type="SAM" id="SignalP"/>
    </source>
</evidence>
<keyword evidence="6" id="KW-1185">Reference proteome</keyword>
<keyword evidence="2 3" id="KW-0732">Signal</keyword>
<dbReference type="PANTHER" id="PTHR30483">
    <property type="entry name" value="LEUCINE-SPECIFIC-BINDING PROTEIN"/>
    <property type="match status" value="1"/>
</dbReference>
<dbReference type="Gene3D" id="1.25.40.10">
    <property type="entry name" value="Tetratricopeptide repeat domain"/>
    <property type="match status" value="1"/>
</dbReference>
<dbReference type="SUPFAM" id="SSF53822">
    <property type="entry name" value="Periplasmic binding protein-like I"/>
    <property type="match status" value="1"/>
</dbReference>
<accession>A0A1I7FMU3</accession>
<evidence type="ECO:0000313" key="5">
    <source>
        <dbReference type="EMBL" id="SFU37356.1"/>
    </source>
</evidence>
<gene>
    <name evidence="5" type="ORF">SAMN04487941_0320</name>
</gene>
<dbReference type="InterPro" id="IPR028082">
    <property type="entry name" value="Peripla_BP_I"/>
</dbReference>
<dbReference type="CDD" id="cd06268">
    <property type="entry name" value="PBP1_ABC_transporter_LIVBP-like"/>
    <property type="match status" value="1"/>
</dbReference>
<dbReference type="Proteomes" id="UP000182491">
    <property type="component" value="Unassembled WGS sequence"/>
</dbReference>
<dbReference type="RefSeq" id="WP_082815291.1">
    <property type="nucleotide sequence ID" value="NZ_BMXC01000001.1"/>
</dbReference>
<evidence type="ECO:0000313" key="6">
    <source>
        <dbReference type="Proteomes" id="UP000182491"/>
    </source>
</evidence>
<comment type="similarity">
    <text evidence="1">Belongs to the leucine-binding protein family.</text>
</comment>
<dbReference type="InterPro" id="IPR011990">
    <property type="entry name" value="TPR-like_helical_dom_sf"/>
</dbReference>
<feature type="signal peptide" evidence="3">
    <location>
        <begin position="1"/>
        <end position="24"/>
    </location>
</feature>
<dbReference type="OrthoDB" id="1490998at2"/>
<feature type="chain" id="PRO_5010213423" evidence="3">
    <location>
        <begin position="25"/>
        <end position="568"/>
    </location>
</feature>
<dbReference type="EMBL" id="FPCA01000001">
    <property type="protein sequence ID" value="SFU37356.1"/>
    <property type="molecule type" value="Genomic_DNA"/>
</dbReference>